<dbReference type="InterPro" id="IPR019888">
    <property type="entry name" value="Tscrpt_reg_AsnC-like"/>
</dbReference>
<reference evidence="6" key="1">
    <citation type="submission" date="2020-10" db="EMBL/GenBank/DDBJ databases">
        <title>Diversity and distribution of actinomycetes associated with coral in the coast of Hainan.</title>
        <authorList>
            <person name="Li F."/>
        </authorList>
    </citation>
    <scope>NUCLEOTIDE SEQUENCE</scope>
    <source>
        <strain evidence="6">HNM0983</strain>
    </source>
</reference>
<accession>A0A929B8N8</accession>
<evidence type="ECO:0000313" key="7">
    <source>
        <dbReference type="Proteomes" id="UP000598360"/>
    </source>
</evidence>
<comment type="caution">
    <text evidence="6">The sequence shown here is derived from an EMBL/GenBank/DDBJ whole genome shotgun (WGS) entry which is preliminary data.</text>
</comment>
<feature type="domain" description="HTH asnC-type" evidence="5">
    <location>
        <begin position="7"/>
        <end position="48"/>
    </location>
</feature>
<organism evidence="6 7">
    <name type="scientific">Saccharopolyspora montiporae</name>
    <dbReference type="NCBI Taxonomy" id="2781240"/>
    <lineage>
        <taxon>Bacteria</taxon>
        <taxon>Bacillati</taxon>
        <taxon>Actinomycetota</taxon>
        <taxon>Actinomycetes</taxon>
        <taxon>Pseudonocardiales</taxon>
        <taxon>Pseudonocardiaceae</taxon>
        <taxon>Saccharopolyspora</taxon>
    </lineage>
</organism>
<dbReference type="RefSeq" id="WP_193928713.1">
    <property type="nucleotide sequence ID" value="NZ_JADEYC010000019.1"/>
</dbReference>
<evidence type="ECO:0000259" key="4">
    <source>
        <dbReference type="Pfam" id="PF01037"/>
    </source>
</evidence>
<keyword evidence="2" id="KW-0238">DNA-binding</keyword>
<keyword evidence="3" id="KW-0804">Transcription</keyword>
<dbReference type="Gene3D" id="1.10.10.10">
    <property type="entry name" value="Winged helix-like DNA-binding domain superfamily/Winged helix DNA-binding domain"/>
    <property type="match status" value="1"/>
</dbReference>
<dbReference type="PANTHER" id="PTHR30154">
    <property type="entry name" value="LEUCINE-RESPONSIVE REGULATORY PROTEIN"/>
    <property type="match status" value="1"/>
</dbReference>
<dbReference type="AlphaFoldDB" id="A0A929B8N8"/>
<proteinExistence type="predicted"/>
<evidence type="ECO:0000259" key="5">
    <source>
        <dbReference type="Pfam" id="PF13404"/>
    </source>
</evidence>
<sequence>MHDSAGLDETDLALVHALQLNPRVSWASLAAVLDVDASTLTRRWSRLEREGLAWFSCYPLGTKEWTGHHWEAGALVEVECVPGRRSAVMAELAGNAFVWNIDATSGSRDLMLTVLAASIVELDEQVLGAVAAIPGVRATRTHFFRSVIRDGSGWRLDALSPAQQQVVRTEGPVSPATRPAGRDLEVLRLLGPDARISAARVAAGLGCSPATAGRLIRRVVESRFAAVRCEVAHFVAGWQVAATLWLDVPQRDLQGVARAISRLPEIRLCATVGSEANLVAQVWLHRLEHLDRFEALLAARFVGTRVLDRWVTPQFGKRLGHLIGQDGRRTGYVPVIAESTLG</sequence>
<dbReference type="SMART" id="SM00344">
    <property type="entry name" value="HTH_ASNC"/>
    <property type="match status" value="1"/>
</dbReference>
<dbReference type="PANTHER" id="PTHR30154:SF34">
    <property type="entry name" value="TRANSCRIPTIONAL REGULATOR AZLB"/>
    <property type="match status" value="1"/>
</dbReference>
<dbReference type="EMBL" id="JADEYC010000019">
    <property type="protein sequence ID" value="MBE9375274.1"/>
    <property type="molecule type" value="Genomic_DNA"/>
</dbReference>
<dbReference type="InterPro" id="IPR019887">
    <property type="entry name" value="Tscrpt_reg_AsnC/Lrp_C"/>
</dbReference>
<dbReference type="InterPro" id="IPR011008">
    <property type="entry name" value="Dimeric_a/b-barrel"/>
</dbReference>
<dbReference type="InterPro" id="IPR000485">
    <property type="entry name" value="AsnC-type_HTH_dom"/>
</dbReference>
<evidence type="ECO:0000256" key="1">
    <source>
        <dbReference type="ARBA" id="ARBA00023015"/>
    </source>
</evidence>
<dbReference type="SUPFAM" id="SSF54909">
    <property type="entry name" value="Dimeric alpha+beta barrel"/>
    <property type="match status" value="2"/>
</dbReference>
<name>A0A929B8N8_9PSEU</name>
<gene>
    <name evidence="6" type="ORF">IQ251_12550</name>
</gene>
<dbReference type="GO" id="GO:0043565">
    <property type="term" value="F:sequence-specific DNA binding"/>
    <property type="evidence" value="ECO:0007669"/>
    <property type="project" value="InterPro"/>
</dbReference>
<dbReference type="SUPFAM" id="SSF46785">
    <property type="entry name" value="Winged helix' DNA-binding domain"/>
    <property type="match status" value="1"/>
</dbReference>
<protein>
    <submittedName>
        <fullName evidence="6">Lrp/AsnC family transcriptional regulator</fullName>
    </submittedName>
</protein>
<keyword evidence="1" id="KW-0805">Transcription regulation</keyword>
<dbReference type="InterPro" id="IPR036390">
    <property type="entry name" value="WH_DNA-bd_sf"/>
</dbReference>
<dbReference type="GO" id="GO:0043200">
    <property type="term" value="P:response to amino acid"/>
    <property type="evidence" value="ECO:0007669"/>
    <property type="project" value="TreeGrafter"/>
</dbReference>
<dbReference type="Gene3D" id="3.30.70.920">
    <property type="match status" value="2"/>
</dbReference>
<keyword evidence="7" id="KW-1185">Reference proteome</keyword>
<feature type="domain" description="Transcription regulator AsnC/Lrp ligand binding" evidence="4">
    <location>
        <begin position="76"/>
        <end position="143"/>
    </location>
</feature>
<dbReference type="Pfam" id="PF01037">
    <property type="entry name" value="AsnC_trans_reg"/>
    <property type="match status" value="1"/>
</dbReference>
<dbReference type="GO" id="GO:0005829">
    <property type="term" value="C:cytosol"/>
    <property type="evidence" value="ECO:0007669"/>
    <property type="project" value="TreeGrafter"/>
</dbReference>
<evidence type="ECO:0000313" key="6">
    <source>
        <dbReference type="EMBL" id="MBE9375274.1"/>
    </source>
</evidence>
<dbReference type="Pfam" id="PF13404">
    <property type="entry name" value="HTH_AsnC-type"/>
    <property type="match status" value="1"/>
</dbReference>
<dbReference type="Proteomes" id="UP000598360">
    <property type="component" value="Unassembled WGS sequence"/>
</dbReference>
<dbReference type="InterPro" id="IPR036388">
    <property type="entry name" value="WH-like_DNA-bd_sf"/>
</dbReference>
<evidence type="ECO:0000256" key="3">
    <source>
        <dbReference type="ARBA" id="ARBA00023163"/>
    </source>
</evidence>
<evidence type="ECO:0000256" key="2">
    <source>
        <dbReference type="ARBA" id="ARBA00023125"/>
    </source>
</evidence>